<accession>A0A2U3KVE1</accession>
<dbReference type="InterPro" id="IPR005232">
    <property type="entry name" value="LarE"/>
</dbReference>
<dbReference type="PANTHER" id="PTHR43169">
    <property type="entry name" value="EXSB FAMILY PROTEIN"/>
    <property type="match status" value="1"/>
</dbReference>
<proteinExistence type="predicted"/>
<gene>
    <name evidence="2" type="ORF">SBA1_50064</name>
</gene>
<organism evidence="2 3">
    <name type="scientific">Candidatus Sulfotelmatobacter kueseliae</name>
    <dbReference type="NCBI Taxonomy" id="2042962"/>
    <lineage>
        <taxon>Bacteria</taxon>
        <taxon>Pseudomonadati</taxon>
        <taxon>Acidobacteriota</taxon>
        <taxon>Terriglobia</taxon>
        <taxon>Terriglobales</taxon>
        <taxon>Candidatus Korobacteraceae</taxon>
        <taxon>Candidatus Sulfotelmatobacter</taxon>
    </lineage>
</organism>
<dbReference type="OrthoDB" id="9776919at2"/>
<dbReference type="EMBL" id="OMOD01000144">
    <property type="protein sequence ID" value="SPF43612.1"/>
    <property type="molecule type" value="Genomic_DNA"/>
</dbReference>
<evidence type="ECO:0000313" key="2">
    <source>
        <dbReference type="EMBL" id="SPF43612.1"/>
    </source>
</evidence>
<dbReference type="Gene3D" id="3.40.50.620">
    <property type="entry name" value="HUPs"/>
    <property type="match status" value="1"/>
</dbReference>
<dbReference type="AlphaFoldDB" id="A0A2U3KVE1"/>
<dbReference type="CDD" id="cd01990">
    <property type="entry name" value="LarE-like"/>
    <property type="match status" value="1"/>
</dbReference>
<dbReference type="InterPro" id="IPR052188">
    <property type="entry name" value="Ni-pincer_cofactor_biosynth"/>
</dbReference>
<protein>
    <recommendedName>
        <fullName evidence="4">NAD/GMP synthase domain-containing protein</fullName>
    </recommendedName>
</protein>
<evidence type="ECO:0000313" key="3">
    <source>
        <dbReference type="Proteomes" id="UP000238701"/>
    </source>
</evidence>
<evidence type="ECO:0000256" key="1">
    <source>
        <dbReference type="PIRSR" id="PIRSR006661-1"/>
    </source>
</evidence>
<evidence type="ECO:0008006" key="4">
    <source>
        <dbReference type="Google" id="ProtNLM"/>
    </source>
</evidence>
<dbReference type="PIRSF" id="PIRSF006661">
    <property type="entry name" value="PP-lp_UCP006661"/>
    <property type="match status" value="1"/>
</dbReference>
<dbReference type="PANTHER" id="PTHR43169:SF2">
    <property type="entry name" value="NAD_GMP SYNTHASE DOMAIN-CONTAINING PROTEIN"/>
    <property type="match status" value="1"/>
</dbReference>
<dbReference type="GO" id="GO:0016783">
    <property type="term" value="F:sulfurtransferase activity"/>
    <property type="evidence" value="ECO:0007669"/>
    <property type="project" value="InterPro"/>
</dbReference>
<reference evidence="3" key="1">
    <citation type="submission" date="2018-02" db="EMBL/GenBank/DDBJ databases">
        <authorList>
            <person name="Hausmann B."/>
        </authorList>
    </citation>
    <scope>NUCLEOTIDE SEQUENCE [LARGE SCALE GENOMIC DNA]</scope>
    <source>
        <strain evidence="3">Peat soil MAG SbA1</strain>
    </source>
</reference>
<sequence>MPSGENSTAAKQSRLSANLRELGRMLVAYSGGVDSAYLAWAAYRVLGDNMLAVIADSPSLPRTHLVDAIAFATEQKIPLEVISTSELESPEYARNDGQRCFYCKDELFTVMEKLRAARGFDTIAYGVNLEDQSDFRPGQEAARQHHVAAPLLLAELTKQEIRELARQAGLRIWDKPASACLSSRIEYGRPVTREALDAVERGEDALRALGFRQFRVRHHGEMVRIEIAREEFDRALNPAMAAEFTAIFKALGFRFVTLDLEGFRSGSMNSLLPAEQLRRSG</sequence>
<feature type="active site" description="Nucleophile and sulfur donor" evidence="1">
    <location>
        <position position="180"/>
    </location>
</feature>
<dbReference type="InterPro" id="IPR014729">
    <property type="entry name" value="Rossmann-like_a/b/a_fold"/>
</dbReference>
<dbReference type="Proteomes" id="UP000238701">
    <property type="component" value="Unassembled WGS sequence"/>
</dbReference>
<name>A0A2U3KVE1_9BACT</name>
<dbReference type="NCBIfam" id="TIGR00268">
    <property type="entry name" value="ATP-dependent sacrificial sulfur transferase LarE"/>
    <property type="match status" value="1"/>
</dbReference>
<dbReference type="SUPFAM" id="SSF52402">
    <property type="entry name" value="Adenine nucleotide alpha hydrolases-like"/>
    <property type="match status" value="1"/>
</dbReference>